<dbReference type="Pfam" id="PF07690">
    <property type="entry name" value="MFS_1"/>
    <property type="match status" value="1"/>
</dbReference>
<evidence type="ECO:0000256" key="3">
    <source>
        <dbReference type="ARBA" id="ARBA00022692"/>
    </source>
</evidence>
<proteinExistence type="predicted"/>
<dbReference type="InterPro" id="IPR011701">
    <property type="entry name" value="MFS"/>
</dbReference>
<dbReference type="SUPFAM" id="SSF103473">
    <property type="entry name" value="MFS general substrate transporter"/>
    <property type="match status" value="1"/>
</dbReference>
<dbReference type="Gene3D" id="1.20.1720.10">
    <property type="entry name" value="Multidrug resistance protein D"/>
    <property type="match status" value="1"/>
</dbReference>
<dbReference type="GO" id="GO:0005886">
    <property type="term" value="C:plasma membrane"/>
    <property type="evidence" value="ECO:0007669"/>
    <property type="project" value="UniProtKB-SubCell"/>
</dbReference>
<evidence type="ECO:0000259" key="9">
    <source>
        <dbReference type="PROSITE" id="PS50850"/>
    </source>
</evidence>
<keyword evidence="5 8" id="KW-0472">Membrane</keyword>
<feature type="transmembrane region" description="Helical" evidence="8">
    <location>
        <begin position="119"/>
        <end position="137"/>
    </location>
</feature>
<dbReference type="RefSeq" id="WP_369187828.1">
    <property type="nucleotide sequence ID" value="NZ_CP163431.1"/>
</dbReference>
<evidence type="ECO:0000256" key="2">
    <source>
        <dbReference type="ARBA" id="ARBA00022448"/>
    </source>
</evidence>
<dbReference type="PANTHER" id="PTHR42718">
    <property type="entry name" value="MAJOR FACILITATOR SUPERFAMILY MULTIDRUG TRANSPORTER MFSC"/>
    <property type="match status" value="1"/>
</dbReference>
<evidence type="ECO:0000256" key="8">
    <source>
        <dbReference type="SAM" id="Phobius"/>
    </source>
</evidence>
<feature type="transmembrane region" description="Helical" evidence="8">
    <location>
        <begin position="149"/>
        <end position="168"/>
    </location>
</feature>
<evidence type="ECO:0000313" key="10">
    <source>
        <dbReference type="EMBL" id="XDQ01446.1"/>
    </source>
</evidence>
<protein>
    <submittedName>
        <fullName evidence="10">MFS transporter</fullName>
    </submittedName>
</protein>
<feature type="transmembrane region" description="Helical" evidence="8">
    <location>
        <begin position="316"/>
        <end position="334"/>
    </location>
</feature>
<dbReference type="AlphaFoldDB" id="A0AB39M8P3"/>
<feature type="domain" description="Major facilitator superfamily (MFS) profile" evidence="9">
    <location>
        <begin position="25"/>
        <end position="518"/>
    </location>
</feature>
<feature type="transmembrane region" description="Helical" evidence="8">
    <location>
        <begin position="237"/>
        <end position="261"/>
    </location>
</feature>
<gene>
    <name evidence="10" type="ORF">AB5J58_15115</name>
</gene>
<keyword evidence="6" id="KW-0046">Antibiotic resistance</keyword>
<keyword evidence="3 8" id="KW-0812">Transmembrane</keyword>
<feature type="transmembrane region" description="Helical" evidence="8">
    <location>
        <begin position="26"/>
        <end position="47"/>
    </location>
</feature>
<feature type="transmembrane region" description="Helical" evidence="8">
    <location>
        <begin position="67"/>
        <end position="86"/>
    </location>
</feature>
<dbReference type="Gene3D" id="1.20.1250.20">
    <property type="entry name" value="MFS general substrate transporter like domains"/>
    <property type="match status" value="1"/>
</dbReference>
<feature type="transmembrane region" description="Helical" evidence="8">
    <location>
        <begin position="180"/>
        <end position="201"/>
    </location>
</feature>
<feature type="transmembrane region" description="Helical" evidence="8">
    <location>
        <begin position="93"/>
        <end position="113"/>
    </location>
</feature>
<dbReference type="PRINTS" id="PR01036">
    <property type="entry name" value="TCRTETB"/>
</dbReference>
<evidence type="ECO:0000256" key="5">
    <source>
        <dbReference type="ARBA" id="ARBA00023136"/>
    </source>
</evidence>
<keyword evidence="2" id="KW-0813">Transport</keyword>
<feature type="transmembrane region" description="Helical" evidence="8">
    <location>
        <begin position="341"/>
        <end position="361"/>
    </location>
</feature>
<sequence>MPTLVPEVSPPSPQPDAPSRNVTATIALACVGVFVSYLPVVGVSVALPVIQQALDASTTGLQWITDAFILPTAALLLTCGVIGDLFGRKKMYLIGLTLSCLGCLIALTGHSVVQVCVGQALTGVGTAALLPATLGLISHVCPDHRRRGAAIALWTAALGLGLTLGPLFNGLIVEHASWRWIFLPTLAVGAVTVLVGAVVLTDSRSDRERHLDIPGQLLAIVAITAVVYGVIEGGGAPGWGSAEVVIAFVVAALALPAFVLVELRSPCPMLDMRLFKSSAFSGAALVMALTLFAQVGLVFSLSEYFGLVHHASTWDIGVRLLALNGFTVVLGPVVGRLMHRFSPGLVLVTGLLVGGIGALLVNLFDAGTGTGEAALVIAVFGIGIALAIAPITTIAMNSLPRRLGSTAGAANSALRQIGSALGPAIFGVVLTNRTLDALPAHVAASGLDPADQGQVIGMVNGAGIQAGAFLHLNSGEATGQALAAYGASFTDALHTCALVGGIGMLVAAAVAFTTIGVRARAPHGEPEATAATHPAAGATALGETG</sequence>
<organism evidence="10">
    <name type="scientific">Streptomyces sp. R08</name>
    <dbReference type="NCBI Taxonomy" id="3238624"/>
    <lineage>
        <taxon>Bacteria</taxon>
        <taxon>Bacillati</taxon>
        <taxon>Actinomycetota</taxon>
        <taxon>Actinomycetes</taxon>
        <taxon>Kitasatosporales</taxon>
        <taxon>Streptomycetaceae</taxon>
        <taxon>Streptomyces</taxon>
    </lineage>
</organism>
<feature type="transmembrane region" description="Helical" evidence="8">
    <location>
        <begin position="282"/>
        <end position="301"/>
    </location>
</feature>
<dbReference type="InterPro" id="IPR036259">
    <property type="entry name" value="MFS_trans_sf"/>
</dbReference>
<evidence type="ECO:0000256" key="1">
    <source>
        <dbReference type="ARBA" id="ARBA00004651"/>
    </source>
</evidence>
<evidence type="ECO:0000256" key="7">
    <source>
        <dbReference type="SAM" id="MobiDB-lite"/>
    </source>
</evidence>
<name>A0AB39M8P3_9ACTN</name>
<dbReference type="InterPro" id="IPR020846">
    <property type="entry name" value="MFS_dom"/>
</dbReference>
<evidence type="ECO:0000256" key="4">
    <source>
        <dbReference type="ARBA" id="ARBA00022989"/>
    </source>
</evidence>
<keyword evidence="4 8" id="KW-1133">Transmembrane helix</keyword>
<feature type="compositionally biased region" description="Low complexity" evidence="7">
    <location>
        <begin position="527"/>
        <end position="545"/>
    </location>
</feature>
<dbReference type="GO" id="GO:0022857">
    <property type="term" value="F:transmembrane transporter activity"/>
    <property type="evidence" value="ECO:0007669"/>
    <property type="project" value="InterPro"/>
</dbReference>
<dbReference type="EMBL" id="CP163431">
    <property type="protein sequence ID" value="XDQ01446.1"/>
    <property type="molecule type" value="Genomic_DNA"/>
</dbReference>
<evidence type="ECO:0000256" key="6">
    <source>
        <dbReference type="ARBA" id="ARBA00023251"/>
    </source>
</evidence>
<feature type="region of interest" description="Disordered" evidence="7">
    <location>
        <begin position="523"/>
        <end position="545"/>
    </location>
</feature>
<reference evidence="10" key="1">
    <citation type="submission" date="2024-07" db="EMBL/GenBank/DDBJ databases">
        <authorList>
            <person name="Yu S.T."/>
        </authorList>
    </citation>
    <scope>NUCLEOTIDE SEQUENCE</scope>
    <source>
        <strain evidence="10">R08</strain>
    </source>
</reference>
<comment type="subcellular location">
    <subcellularLocation>
        <location evidence="1">Cell membrane</location>
        <topology evidence="1">Multi-pass membrane protein</topology>
    </subcellularLocation>
</comment>
<accession>A0AB39M8P3</accession>
<feature type="transmembrane region" description="Helical" evidence="8">
    <location>
        <begin position="373"/>
        <end position="395"/>
    </location>
</feature>
<dbReference type="GO" id="GO:0046677">
    <property type="term" value="P:response to antibiotic"/>
    <property type="evidence" value="ECO:0007669"/>
    <property type="project" value="UniProtKB-KW"/>
</dbReference>
<dbReference type="CDD" id="cd17321">
    <property type="entry name" value="MFS_MMR_MDR_like"/>
    <property type="match status" value="1"/>
</dbReference>
<dbReference type="PROSITE" id="PS50850">
    <property type="entry name" value="MFS"/>
    <property type="match status" value="1"/>
</dbReference>
<dbReference type="PANTHER" id="PTHR42718:SF9">
    <property type="entry name" value="MAJOR FACILITATOR SUPERFAMILY MULTIDRUG TRANSPORTER MFSC"/>
    <property type="match status" value="1"/>
</dbReference>
<feature type="transmembrane region" description="Helical" evidence="8">
    <location>
        <begin position="213"/>
        <end position="231"/>
    </location>
</feature>